<evidence type="ECO:0000256" key="1">
    <source>
        <dbReference type="ARBA" id="ARBA00022737"/>
    </source>
</evidence>
<accession>A0A8J9Y643</accession>
<reference evidence="7" key="1">
    <citation type="submission" date="2021-12" db="EMBL/GenBank/DDBJ databases">
        <authorList>
            <person name="Martin H S."/>
        </authorList>
    </citation>
    <scope>NUCLEOTIDE SEQUENCE</scope>
</reference>
<dbReference type="InterPro" id="IPR002861">
    <property type="entry name" value="Reeler_dom"/>
</dbReference>
<evidence type="ECO:0000256" key="2">
    <source>
        <dbReference type="ARBA" id="ARBA00023157"/>
    </source>
</evidence>
<dbReference type="InterPro" id="IPR038678">
    <property type="entry name" value="Spondin_N_sf"/>
</dbReference>
<evidence type="ECO:0008006" key="9">
    <source>
        <dbReference type="Google" id="ProtNLM"/>
    </source>
</evidence>
<keyword evidence="1" id="KW-0677">Repeat</keyword>
<dbReference type="PANTHER" id="PTHR11311:SF16">
    <property type="entry name" value="SPONDIN-1"/>
    <property type="match status" value="1"/>
</dbReference>
<protein>
    <recommendedName>
        <fullName evidence="9">Spondin-1</fullName>
    </recommendedName>
</protein>
<dbReference type="Gene3D" id="2.60.40.2130">
    <property type="entry name" value="F-spondin domain"/>
    <property type="match status" value="1"/>
</dbReference>
<dbReference type="GO" id="GO:0007155">
    <property type="term" value="P:cell adhesion"/>
    <property type="evidence" value="ECO:0007669"/>
    <property type="project" value="TreeGrafter"/>
</dbReference>
<feature type="non-terminal residue" evidence="7">
    <location>
        <position position="513"/>
    </location>
</feature>
<feature type="chain" id="PRO_5035423907" description="Spondin-1" evidence="4">
    <location>
        <begin position="28"/>
        <end position="513"/>
    </location>
</feature>
<evidence type="ECO:0000256" key="3">
    <source>
        <dbReference type="SAM" id="MobiDB-lite"/>
    </source>
</evidence>
<name>A0A8J9Y643_9NEOP</name>
<dbReference type="PROSITE" id="PS51019">
    <property type="entry name" value="REELIN"/>
    <property type="match status" value="1"/>
</dbReference>
<dbReference type="NCBIfam" id="NF038123">
    <property type="entry name" value="NF038123_dom"/>
    <property type="match status" value="1"/>
</dbReference>
<feature type="domain" description="Spondin" evidence="6">
    <location>
        <begin position="191"/>
        <end position="386"/>
    </location>
</feature>
<dbReference type="InterPro" id="IPR051418">
    <property type="entry name" value="Spondin/Thrombospondin_T1"/>
</dbReference>
<dbReference type="GO" id="GO:0031012">
    <property type="term" value="C:extracellular matrix"/>
    <property type="evidence" value="ECO:0007669"/>
    <property type="project" value="TreeGrafter"/>
</dbReference>
<dbReference type="AlphaFoldDB" id="A0A8J9Y643"/>
<keyword evidence="2" id="KW-1015">Disulfide bond</keyword>
<keyword evidence="8" id="KW-1185">Reference proteome</keyword>
<dbReference type="EMBL" id="OV170221">
    <property type="protein sequence ID" value="CAH0714705.1"/>
    <property type="molecule type" value="Genomic_DNA"/>
</dbReference>
<keyword evidence="4" id="KW-0732">Signal</keyword>
<proteinExistence type="predicted"/>
<dbReference type="Gene3D" id="2.60.40.4060">
    <property type="entry name" value="Reeler domain"/>
    <property type="match status" value="1"/>
</dbReference>
<organism evidence="7 8">
    <name type="scientific">Brenthis ino</name>
    <name type="common">lesser marbled fritillary</name>
    <dbReference type="NCBI Taxonomy" id="405034"/>
    <lineage>
        <taxon>Eukaryota</taxon>
        <taxon>Metazoa</taxon>
        <taxon>Ecdysozoa</taxon>
        <taxon>Arthropoda</taxon>
        <taxon>Hexapoda</taxon>
        <taxon>Insecta</taxon>
        <taxon>Pterygota</taxon>
        <taxon>Neoptera</taxon>
        <taxon>Endopterygota</taxon>
        <taxon>Lepidoptera</taxon>
        <taxon>Glossata</taxon>
        <taxon>Ditrysia</taxon>
        <taxon>Papilionoidea</taxon>
        <taxon>Nymphalidae</taxon>
        <taxon>Heliconiinae</taxon>
        <taxon>Argynnini</taxon>
        <taxon>Brenthis</taxon>
    </lineage>
</organism>
<gene>
    <name evidence="7" type="ORF">BINO364_LOCUS1725</name>
</gene>
<evidence type="ECO:0000313" key="8">
    <source>
        <dbReference type="Proteomes" id="UP000838878"/>
    </source>
</evidence>
<sequence>MDIYKFRECSLVIKILFCLIFLQFSRCDELCDRRPLKTKTDPLPPDNRFQIDIIGISDDLYIPNNKYVVRLFSTDSISTFIAFTISARGESLFKDINPRKETILNAGRIEVPEHSRDAMNAPICTNSVIQTDITPKISVEVIWKAPPKNNKCVTIFAVLAVRPDVWYNFDGPLSKRVCEDRRNMEDMQPTENNNCITCEDARYLLTFDGIWSFNTHPYMFPSSRELARFSDVVGASHNNNFKLYRFNSDASEGLKMLAEQGNTTKLELEILKQLGISVRTLLKASGQPKPNMKTTAMFRVTREHHLVSLVAAILPSPDWFVGVSNMELCDVASGTWAPNLTLNIYASDAGTDSGLTFEATNEETMPPQPIESAEINKTISKENIKPFAKLRFELLRTYTTAACSTEATETTTEENKEEINRDDNDVITTTTPSHQYRPRPTSAVSDEECSLSDWEEWLPCENECVDGVIENGTQIRFRYHMNNGVITKDREEISDYCWENYSTFEMRPCTAEC</sequence>
<feature type="signal peptide" evidence="4">
    <location>
        <begin position="1"/>
        <end position="27"/>
    </location>
</feature>
<dbReference type="InterPro" id="IPR009465">
    <property type="entry name" value="Spondin_N"/>
</dbReference>
<dbReference type="Pfam" id="PF06468">
    <property type="entry name" value="Spond_N"/>
    <property type="match status" value="1"/>
</dbReference>
<dbReference type="OrthoDB" id="347314at2759"/>
<dbReference type="Pfam" id="PF02014">
    <property type="entry name" value="Reeler"/>
    <property type="match status" value="1"/>
</dbReference>
<dbReference type="InterPro" id="IPR042307">
    <property type="entry name" value="Reeler_sf"/>
</dbReference>
<evidence type="ECO:0000259" key="6">
    <source>
        <dbReference type="PROSITE" id="PS51020"/>
    </source>
</evidence>
<dbReference type="CDD" id="cd08544">
    <property type="entry name" value="Reeler"/>
    <property type="match status" value="1"/>
</dbReference>
<evidence type="ECO:0000259" key="5">
    <source>
        <dbReference type="PROSITE" id="PS51019"/>
    </source>
</evidence>
<evidence type="ECO:0000313" key="7">
    <source>
        <dbReference type="EMBL" id="CAH0714705.1"/>
    </source>
</evidence>
<feature type="domain" description="Reelin" evidence="5">
    <location>
        <begin position="16"/>
        <end position="190"/>
    </location>
</feature>
<evidence type="ECO:0000256" key="4">
    <source>
        <dbReference type="SAM" id="SignalP"/>
    </source>
</evidence>
<dbReference type="Proteomes" id="UP000838878">
    <property type="component" value="Chromosome 1"/>
</dbReference>
<feature type="region of interest" description="Disordered" evidence="3">
    <location>
        <begin position="425"/>
        <end position="444"/>
    </location>
</feature>
<dbReference type="PANTHER" id="PTHR11311">
    <property type="entry name" value="SPONDIN"/>
    <property type="match status" value="1"/>
</dbReference>
<dbReference type="PROSITE" id="PS51020">
    <property type="entry name" value="SPONDIN"/>
    <property type="match status" value="1"/>
</dbReference>